<protein>
    <submittedName>
        <fullName evidence="1">Uncharacterized protein</fullName>
    </submittedName>
</protein>
<dbReference type="Proteomes" id="UP000317650">
    <property type="component" value="Chromosome 6"/>
</dbReference>
<comment type="caution">
    <text evidence="1">The sequence shown here is derived from an EMBL/GenBank/DDBJ whole genome shotgun (WGS) entry which is preliminary data.</text>
</comment>
<sequence length="177" mass="19645">MTDGLPIPTNLDTKDAYSPNVKIDAKLKFSDVGSVGIRHIESELKGFDHSKISEHCSTSNVEESSSDEINGMWLIILEKIKNCNIPSVENPTAQMCSTVDIELTGESEMDMGCQKQPSVKVIEEQERKKDSIQKQNQGCTECIAQKDFMHFSTSAEMRPLAEDKAMVKTTSIGTKEQ</sequence>
<organism evidence="1 2">
    <name type="scientific">Musa balbisiana</name>
    <name type="common">Banana</name>
    <dbReference type="NCBI Taxonomy" id="52838"/>
    <lineage>
        <taxon>Eukaryota</taxon>
        <taxon>Viridiplantae</taxon>
        <taxon>Streptophyta</taxon>
        <taxon>Embryophyta</taxon>
        <taxon>Tracheophyta</taxon>
        <taxon>Spermatophyta</taxon>
        <taxon>Magnoliopsida</taxon>
        <taxon>Liliopsida</taxon>
        <taxon>Zingiberales</taxon>
        <taxon>Musaceae</taxon>
        <taxon>Musa</taxon>
    </lineage>
</organism>
<dbReference type="AlphaFoldDB" id="A0A4S8IMQ5"/>
<evidence type="ECO:0000313" key="1">
    <source>
        <dbReference type="EMBL" id="THU49731.1"/>
    </source>
</evidence>
<proteinExistence type="predicted"/>
<dbReference type="STRING" id="52838.A0A4S8IMQ5"/>
<dbReference type="EMBL" id="PYDT01000009">
    <property type="protein sequence ID" value="THU49731.1"/>
    <property type="molecule type" value="Genomic_DNA"/>
</dbReference>
<evidence type="ECO:0000313" key="2">
    <source>
        <dbReference type="Proteomes" id="UP000317650"/>
    </source>
</evidence>
<reference evidence="1 2" key="1">
    <citation type="journal article" date="2019" name="Nat. Plants">
        <title>Genome sequencing of Musa balbisiana reveals subgenome evolution and function divergence in polyploid bananas.</title>
        <authorList>
            <person name="Yao X."/>
        </authorList>
    </citation>
    <scope>NUCLEOTIDE SEQUENCE [LARGE SCALE GENOMIC DNA]</scope>
    <source>
        <strain evidence="2">cv. DH-PKW</strain>
        <tissue evidence="1">Leaves</tissue>
    </source>
</reference>
<gene>
    <name evidence="1" type="ORF">C4D60_Mb06t12630</name>
</gene>
<keyword evidence="2" id="KW-1185">Reference proteome</keyword>
<accession>A0A4S8IMQ5</accession>
<name>A0A4S8IMQ5_MUSBA</name>